<reference evidence="2 3" key="1">
    <citation type="submission" date="2016-09" db="EMBL/GenBank/DDBJ databases">
        <title>Lactic acid bacteria from MAP meat Genome sequencing and assembly.</title>
        <authorList>
            <person name="Behr J."/>
            <person name="Hilgarth M."/>
            <person name="Vogel R.F."/>
        </authorList>
    </citation>
    <scope>NUCLEOTIDE SEQUENCE [LARGE SCALE GENOMIC DNA]</scope>
    <source>
        <strain evidence="2 3">TMW21615</strain>
    </source>
</reference>
<name>A0A7L4WA88_9LACT</name>
<organism evidence="2 3">
    <name type="scientific">Pseudolactococcus paracarnosus</name>
    <dbReference type="NCBI Taxonomy" id="2749962"/>
    <lineage>
        <taxon>Bacteria</taxon>
        <taxon>Bacillati</taxon>
        <taxon>Bacillota</taxon>
        <taxon>Bacilli</taxon>
        <taxon>Lactobacillales</taxon>
        <taxon>Streptococcaceae</taxon>
        <taxon>Pseudolactococcus</taxon>
    </lineage>
</organism>
<dbReference type="AlphaFoldDB" id="A0A7L4WA88"/>
<feature type="region of interest" description="Disordered" evidence="1">
    <location>
        <begin position="58"/>
        <end position="112"/>
    </location>
</feature>
<gene>
    <name evidence="2" type="ORF">BHS01_00295</name>
</gene>
<dbReference type="RefSeq" id="WP_109833799.1">
    <property type="nucleotide sequence ID" value="NZ_CP017195.1"/>
</dbReference>
<dbReference type="EMBL" id="CP017195">
    <property type="protein sequence ID" value="QDJ27109.1"/>
    <property type="molecule type" value="Genomic_DNA"/>
</dbReference>
<evidence type="ECO:0000313" key="2">
    <source>
        <dbReference type="EMBL" id="QDJ27109.1"/>
    </source>
</evidence>
<evidence type="ECO:0000313" key="3">
    <source>
        <dbReference type="Proteomes" id="UP000516280"/>
    </source>
</evidence>
<protein>
    <submittedName>
        <fullName evidence="2">Uncharacterized protein</fullName>
    </submittedName>
</protein>
<accession>A0A7L4WA88</accession>
<dbReference type="KEGG" id="lpaa:BHS01_00295"/>
<dbReference type="Proteomes" id="UP000516280">
    <property type="component" value="Chromosome"/>
</dbReference>
<proteinExistence type="predicted"/>
<evidence type="ECO:0000256" key="1">
    <source>
        <dbReference type="SAM" id="MobiDB-lite"/>
    </source>
</evidence>
<sequence>MQIECIVHDFDKSQSINFVRDTAIERRSLTSAQGIDIILRSSDLIDEIVGQAKERQLSGLKKGTRPLQSKDVNGDGKETNSKLAELANSSTATVQRMKKVKKENPQNCMNKS</sequence>